<name>A0A3Q4I3C6_NEOBR</name>
<dbReference type="Bgee" id="ENSNBRG00000022285">
    <property type="expression patterns" value="Expressed in testis"/>
</dbReference>
<protein>
    <submittedName>
        <fullName evidence="1">Uncharacterized protein</fullName>
    </submittedName>
</protein>
<evidence type="ECO:0000313" key="1">
    <source>
        <dbReference type="Ensembl" id="ENSNBRP00000029251.1"/>
    </source>
</evidence>
<reference evidence="1" key="1">
    <citation type="submission" date="2025-08" db="UniProtKB">
        <authorList>
            <consortium name="Ensembl"/>
        </authorList>
    </citation>
    <scope>IDENTIFICATION</scope>
</reference>
<reference evidence="1" key="2">
    <citation type="submission" date="2025-09" db="UniProtKB">
        <authorList>
            <consortium name="Ensembl"/>
        </authorList>
    </citation>
    <scope>IDENTIFICATION</scope>
</reference>
<sequence length="78" mass="9179">LQLKDKLRLPFLLQLQRQNFQKKPTQQPLQLPQTPGVQKDQPLLAQDQHKQKAPHRRLIFKVFSVCFLLQLCLHVTSV</sequence>
<evidence type="ECO:0000313" key="2">
    <source>
        <dbReference type="Proteomes" id="UP000261580"/>
    </source>
</evidence>
<organism evidence="1 2">
    <name type="scientific">Neolamprologus brichardi</name>
    <name type="common">Fairy cichlid</name>
    <name type="synonym">Lamprologus brichardi</name>
    <dbReference type="NCBI Taxonomy" id="32507"/>
    <lineage>
        <taxon>Eukaryota</taxon>
        <taxon>Metazoa</taxon>
        <taxon>Chordata</taxon>
        <taxon>Craniata</taxon>
        <taxon>Vertebrata</taxon>
        <taxon>Euteleostomi</taxon>
        <taxon>Actinopterygii</taxon>
        <taxon>Neopterygii</taxon>
        <taxon>Teleostei</taxon>
        <taxon>Neoteleostei</taxon>
        <taxon>Acanthomorphata</taxon>
        <taxon>Ovalentaria</taxon>
        <taxon>Cichlomorphae</taxon>
        <taxon>Cichliformes</taxon>
        <taxon>Cichlidae</taxon>
        <taxon>African cichlids</taxon>
        <taxon>Pseudocrenilabrinae</taxon>
        <taxon>Lamprologini</taxon>
        <taxon>Neolamprologus</taxon>
    </lineage>
</organism>
<dbReference type="Proteomes" id="UP000261580">
    <property type="component" value="Unassembled WGS sequence"/>
</dbReference>
<dbReference type="Ensembl" id="ENSNBRT00000030008.1">
    <property type="protein sequence ID" value="ENSNBRP00000029251.1"/>
    <property type="gene ID" value="ENSNBRG00000022285.1"/>
</dbReference>
<keyword evidence="2" id="KW-1185">Reference proteome</keyword>
<proteinExistence type="predicted"/>
<accession>A0A3Q4I3C6</accession>
<dbReference type="AlphaFoldDB" id="A0A3Q4I3C6"/>